<dbReference type="SUPFAM" id="SSF81383">
    <property type="entry name" value="F-box domain"/>
    <property type="match status" value="1"/>
</dbReference>
<dbReference type="Proteomes" id="UP001154282">
    <property type="component" value="Unassembled WGS sequence"/>
</dbReference>
<comment type="caution">
    <text evidence="3">The sequence shown here is derived from an EMBL/GenBank/DDBJ whole genome shotgun (WGS) entry which is preliminary data.</text>
</comment>
<dbReference type="PANTHER" id="PTHR31639">
    <property type="entry name" value="F-BOX PROTEIN-LIKE"/>
    <property type="match status" value="1"/>
</dbReference>
<keyword evidence="4" id="KW-1185">Reference proteome</keyword>
<evidence type="ECO:0000259" key="2">
    <source>
        <dbReference type="Pfam" id="PF24758"/>
    </source>
</evidence>
<protein>
    <recommendedName>
        <fullName evidence="5">F-box domain-containing protein</fullName>
    </recommendedName>
</protein>
<evidence type="ECO:0000313" key="4">
    <source>
        <dbReference type="Proteomes" id="UP001154282"/>
    </source>
</evidence>
<dbReference type="CDD" id="cd22160">
    <property type="entry name" value="F-box_AtFBL13-like"/>
    <property type="match status" value="1"/>
</dbReference>
<gene>
    <name evidence="3" type="ORF">LITE_LOCUS33619</name>
</gene>
<dbReference type="Pfam" id="PF00646">
    <property type="entry name" value="F-box"/>
    <property type="match status" value="1"/>
</dbReference>
<dbReference type="SUPFAM" id="SSF52047">
    <property type="entry name" value="RNI-like"/>
    <property type="match status" value="1"/>
</dbReference>
<organism evidence="3 4">
    <name type="scientific">Linum tenue</name>
    <dbReference type="NCBI Taxonomy" id="586396"/>
    <lineage>
        <taxon>Eukaryota</taxon>
        <taxon>Viridiplantae</taxon>
        <taxon>Streptophyta</taxon>
        <taxon>Embryophyta</taxon>
        <taxon>Tracheophyta</taxon>
        <taxon>Spermatophyta</taxon>
        <taxon>Magnoliopsida</taxon>
        <taxon>eudicotyledons</taxon>
        <taxon>Gunneridae</taxon>
        <taxon>Pentapetalae</taxon>
        <taxon>rosids</taxon>
        <taxon>fabids</taxon>
        <taxon>Malpighiales</taxon>
        <taxon>Linaceae</taxon>
        <taxon>Linum</taxon>
    </lineage>
</organism>
<evidence type="ECO:0000313" key="3">
    <source>
        <dbReference type="EMBL" id="CAI0458603.1"/>
    </source>
</evidence>
<name>A0AAV0NK48_9ROSI</name>
<proteinExistence type="predicted"/>
<dbReference type="InterPro" id="IPR001810">
    <property type="entry name" value="F-box_dom"/>
</dbReference>
<evidence type="ECO:0008006" key="5">
    <source>
        <dbReference type="Google" id="ProtNLM"/>
    </source>
</evidence>
<dbReference type="EMBL" id="CAMGYJ010000008">
    <property type="protein sequence ID" value="CAI0458603.1"/>
    <property type="molecule type" value="Genomic_DNA"/>
</dbReference>
<sequence>MLLKRYLHLLDNAAALMASFTGFVDLALKVLRKVTHTSDSSTSYNMIEKRKVLLAEFEGDRISNLPAHLIQLILTSLPIREAGKTSILSRQWRHHWRNITRLVFDDDFYELEDSDSESEVNSLVMRIQQALQVHDGPISEFVLSISGLTAAADNLHLVSYLSNKGISALSLLFDFDQHSYGEEISSSVFLARKLDSLKLQACKLKVPTWFVGFTRLTVLQLEMVCLPDDFFQSFLLECPLLEDLRASYVVGPSKLEIVGPPRLKVCIFRAYRVLETISFSSTPLLSLISIQAEMYVQYVSDTTAVDIVSTFVSLPALQQLNLSFECLHLLAAGPVPDRFPTALHHLEVLDIGNCYDDQCLLELEVLLCLIRSSPNLYKLTIQDTRILDGLNVERELTPLTSESNGYPDPEAEGSYCQSLTEVHVRNGKGSRDELDLLRFLLANAPRLSRIVIKPEYKLSWGSCVDFLEKVRQCECVSKEAEIIYVNMSDVILLSRRLATS</sequence>
<dbReference type="InterPro" id="IPR055411">
    <property type="entry name" value="LRR_FXL15/At3g58940/PEG3-like"/>
</dbReference>
<dbReference type="InterPro" id="IPR032675">
    <property type="entry name" value="LRR_dom_sf"/>
</dbReference>
<dbReference type="AlphaFoldDB" id="A0AAV0NK48"/>
<feature type="domain" description="F-box/LRR-repeat protein 15/At3g58940/PEG3-like LRR" evidence="2">
    <location>
        <begin position="159"/>
        <end position="381"/>
    </location>
</feature>
<accession>A0AAV0NK48</accession>
<feature type="domain" description="F-box" evidence="1">
    <location>
        <begin position="62"/>
        <end position="99"/>
    </location>
</feature>
<dbReference type="InterPro" id="IPR053781">
    <property type="entry name" value="F-box_AtFBL13-like"/>
</dbReference>
<dbReference type="Pfam" id="PF24758">
    <property type="entry name" value="LRR_At5g56370"/>
    <property type="match status" value="1"/>
</dbReference>
<evidence type="ECO:0000259" key="1">
    <source>
        <dbReference type="Pfam" id="PF00646"/>
    </source>
</evidence>
<reference evidence="3" key="1">
    <citation type="submission" date="2022-08" db="EMBL/GenBank/DDBJ databases">
        <authorList>
            <person name="Gutierrez-Valencia J."/>
        </authorList>
    </citation>
    <scope>NUCLEOTIDE SEQUENCE</scope>
</reference>
<dbReference type="Gene3D" id="3.80.10.10">
    <property type="entry name" value="Ribonuclease Inhibitor"/>
    <property type="match status" value="1"/>
</dbReference>
<dbReference type="PANTHER" id="PTHR31639:SF312">
    <property type="entry name" value="CYCLIN-LIKE F-BOX"/>
    <property type="match status" value="1"/>
</dbReference>
<dbReference type="InterPro" id="IPR036047">
    <property type="entry name" value="F-box-like_dom_sf"/>
</dbReference>